<accession>Q481B6</accession>
<dbReference type="Proteomes" id="UP000000547">
    <property type="component" value="Chromosome"/>
</dbReference>
<dbReference type="AlphaFoldDB" id="Q481B6"/>
<dbReference type="EMBL" id="CP000083">
    <property type="protein sequence ID" value="AAZ25741.1"/>
    <property type="molecule type" value="Genomic_DNA"/>
</dbReference>
<dbReference type="HOGENOM" id="CLU_3198491_0_0_6"/>
<protein>
    <submittedName>
        <fullName evidence="1">Uncharacterized protein</fullName>
    </submittedName>
</protein>
<reference evidence="1" key="1">
    <citation type="journal article" date="2005" name="Proc. Natl. Acad. Sci. U.S.A.">
        <title>The psychrophilic lifestyle as revealed by the genome sequence of Colwellia psychrerythraea 34H through genomic and proteomic analyses.</title>
        <authorList>
            <person name="Methe B.A."/>
            <person name="Nelson K.E."/>
            <person name="Deming J.W."/>
            <person name="Momen B."/>
            <person name="Melamud E."/>
            <person name="Zhang X."/>
            <person name="Moult J."/>
            <person name="Madupu R."/>
            <person name="Nelson W.C."/>
            <person name="Dodson R.J."/>
            <person name="Brinkac L.M."/>
            <person name="Daugherty S.C."/>
            <person name="Durkin A.S."/>
            <person name="DeBoy R.T."/>
            <person name="Kolonay J.F."/>
            <person name="Sullivan S.A."/>
            <person name="Zhou L."/>
            <person name="Davidsen T.M."/>
            <person name="Wu M."/>
            <person name="Huston A.L."/>
            <person name="Lewis M."/>
            <person name="Weaver B."/>
            <person name="Weidman J.F."/>
            <person name="Khouri H."/>
            <person name="Utterback T.R."/>
            <person name="Feldblyum T.V."/>
            <person name="Fraser C.M."/>
        </authorList>
    </citation>
    <scope>NUCLEOTIDE SEQUENCE [LARGE SCALE GENOMIC DNA]</scope>
    <source>
        <strain evidence="1">34H</strain>
    </source>
</reference>
<evidence type="ECO:0000313" key="2">
    <source>
        <dbReference type="Proteomes" id="UP000000547"/>
    </source>
</evidence>
<evidence type="ECO:0000313" key="1">
    <source>
        <dbReference type="EMBL" id="AAZ25741.1"/>
    </source>
</evidence>
<gene>
    <name evidence="1" type="ordered locus">CPS_2639</name>
</gene>
<dbReference type="STRING" id="167879.CPS_2639"/>
<organism evidence="1 2">
    <name type="scientific">Colwellia psychrerythraea (strain 34H / ATCC BAA-681)</name>
    <name type="common">Vibrio psychroerythus</name>
    <dbReference type="NCBI Taxonomy" id="167879"/>
    <lineage>
        <taxon>Bacteria</taxon>
        <taxon>Pseudomonadati</taxon>
        <taxon>Pseudomonadota</taxon>
        <taxon>Gammaproteobacteria</taxon>
        <taxon>Alteromonadales</taxon>
        <taxon>Colwelliaceae</taxon>
        <taxon>Colwellia</taxon>
    </lineage>
</organism>
<name>Q481B6_COLP3</name>
<sequence length="45" mass="4834">MLAYGILAVFIGKGNKEHVIITGLFKSFGQPCDQYCESVAIRGTG</sequence>
<dbReference type="KEGG" id="cps:CPS_2639"/>
<proteinExistence type="predicted"/>